<feature type="compositionally biased region" description="Polar residues" evidence="1">
    <location>
        <begin position="438"/>
        <end position="466"/>
    </location>
</feature>
<dbReference type="OrthoDB" id="2553071at2759"/>
<feature type="region of interest" description="Disordered" evidence="1">
    <location>
        <begin position="50"/>
        <end position="88"/>
    </location>
</feature>
<feature type="region of interest" description="Disordered" evidence="1">
    <location>
        <begin position="221"/>
        <end position="263"/>
    </location>
</feature>
<dbReference type="Proteomes" id="UP000245771">
    <property type="component" value="Unassembled WGS sequence"/>
</dbReference>
<evidence type="ECO:0000256" key="1">
    <source>
        <dbReference type="SAM" id="MobiDB-lite"/>
    </source>
</evidence>
<reference evidence="2 3" key="1">
    <citation type="journal article" date="2018" name="Mol. Biol. Evol.">
        <title>Broad Genomic Sampling Reveals a Smut Pathogenic Ancestry of the Fungal Clade Ustilaginomycotina.</title>
        <authorList>
            <person name="Kijpornyongpan T."/>
            <person name="Mondo S.J."/>
            <person name="Barry K."/>
            <person name="Sandor L."/>
            <person name="Lee J."/>
            <person name="Lipzen A."/>
            <person name="Pangilinan J."/>
            <person name="LaButti K."/>
            <person name="Hainaut M."/>
            <person name="Henrissat B."/>
            <person name="Grigoriev I.V."/>
            <person name="Spatafora J.W."/>
            <person name="Aime M.C."/>
        </authorList>
    </citation>
    <scope>NUCLEOTIDE SEQUENCE [LARGE SCALE GENOMIC DNA]</scope>
    <source>
        <strain evidence="2 3">MCA 3882</strain>
    </source>
</reference>
<feature type="compositionally biased region" description="Polar residues" evidence="1">
    <location>
        <begin position="112"/>
        <end position="137"/>
    </location>
</feature>
<dbReference type="RefSeq" id="XP_025357224.1">
    <property type="nucleotide sequence ID" value="XM_025502926.1"/>
</dbReference>
<evidence type="ECO:0000313" key="2">
    <source>
        <dbReference type="EMBL" id="PWN36922.1"/>
    </source>
</evidence>
<feature type="region of interest" description="Disordered" evidence="1">
    <location>
        <begin position="529"/>
        <end position="614"/>
    </location>
</feature>
<feature type="compositionally biased region" description="Low complexity" evidence="1">
    <location>
        <begin position="679"/>
        <end position="688"/>
    </location>
</feature>
<protein>
    <submittedName>
        <fullName evidence="2">Uncharacterized protein</fullName>
    </submittedName>
</protein>
<dbReference type="AlphaFoldDB" id="A0A316VH53"/>
<dbReference type="EMBL" id="KZ819602">
    <property type="protein sequence ID" value="PWN36922.1"/>
    <property type="molecule type" value="Genomic_DNA"/>
</dbReference>
<keyword evidence="3" id="KW-1185">Reference proteome</keyword>
<sequence>MNPNILSTQITSVGSAEQITAKREVVVNTDEMRSRTRSALFQALALRCNESDDSSDETESNHSSTTAVSEEDEGSDEEYKQSISQDQYHNNVRLPSTFSLQSNAHHFDRRVSSASQRSPQVQKRISSLASKNANRNSFRNRHRPAPMELASSTHASITPSIEIEQVFDDDSEAQTQQVIGKVTNQASDARLVARTKMMQALGRNRLASLRRSESMDVLVGQTADKTSPSSNARLSPSALTPLPRTPGTAAPRSPGTAYHQRSFSCPTPQSPMLHNFGEVQVIVTPPTPRPQGSPIIGVFIKGVHNRKANTDSITGQQHFCAFDDMCMSTGKCRTETKLSVPEFELAPGRSKLIQAQRAQALAMIAWQKHQEANNPWHNAMFGNQDDESPSKEALNQVGLFAENQQSPILLPGTPGAPSLTHVQEVRAMQSRHMLKRSSAVSMTRSTQQSQPNSAATVTPVSSTNATVGDALQSAKTSSASSSSWWREPRSAPLSWNGSSASAYSQASAMSGTQPSPESSMGTMTHSAFSMVSKPGGVKSAADSSLSWRRKSVDEGESSGSDDSTCVAIKGASPNKNGSRSASSGLSKSDRPYVPPGKRNAMQSQQSGLMGRKEGVAAAEAAKKAEILRWKNETEAIRSAPAIRSLVIPSSVIESTAASHQAIARQRAASSMLSRLSHRTAPAAPATPA</sequence>
<organism evidence="2 3">
    <name type="scientific">Meira miltonrushii</name>
    <dbReference type="NCBI Taxonomy" id="1280837"/>
    <lineage>
        <taxon>Eukaryota</taxon>
        <taxon>Fungi</taxon>
        <taxon>Dikarya</taxon>
        <taxon>Basidiomycota</taxon>
        <taxon>Ustilaginomycotina</taxon>
        <taxon>Exobasidiomycetes</taxon>
        <taxon>Exobasidiales</taxon>
        <taxon>Brachybasidiaceae</taxon>
        <taxon>Meira</taxon>
    </lineage>
</organism>
<proteinExistence type="predicted"/>
<accession>A0A316VH53</accession>
<dbReference type="GeneID" id="37024707"/>
<name>A0A316VH53_9BASI</name>
<feature type="region of interest" description="Disordered" evidence="1">
    <location>
        <begin position="430"/>
        <end position="499"/>
    </location>
</feature>
<feature type="region of interest" description="Disordered" evidence="1">
    <location>
        <begin position="106"/>
        <end position="140"/>
    </location>
</feature>
<gene>
    <name evidence="2" type="ORF">FA14DRAFT_8057</name>
</gene>
<feature type="compositionally biased region" description="Polar residues" evidence="1">
    <location>
        <begin position="223"/>
        <end position="238"/>
    </location>
</feature>
<feature type="region of interest" description="Disordered" evidence="1">
    <location>
        <begin position="667"/>
        <end position="688"/>
    </location>
</feature>
<evidence type="ECO:0000313" key="3">
    <source>
        <dbReference type="Proteomes" id="UP000245771"/>
    </source>
</evidence>
<dbReference type="InParanoid" id="A0A316VH53"/>